<dbReference type="GO" id="GO:0006637">
    <property type="term" value="P:acyl-CoA metabolic process"/>
    <property type="evidence" value="ECO:0007669"/>
    <property type="project" value="InterPro"/>
</dbReference>
<feature type="active site" description="Charge relay system" evidence="2">
    <location>
        <position position="350"/>
    </location>
</feature>
<reference evidence="6" key="1">
    <citation type="submission" date="2024-02" db="UniProtKB">
        <authorList>
            <consortium name="WormBaseParasite"/>
        </authorList>
    </citation>
    <scope>IDENTIFICATION</scope>
</reference>
<feature type="domain" description="BAAT/Acyl-CoA thioester hydrolase C-terminal" evidence="4">
    <location>
        <begin position="196"/>
        <end position="402"/>
    </location>
</feature>
<dbReference type="Gene3D" id="2.60.40.2240">
    <property type="entry name" value="Acyl-CoA thioester hydrolase/BAAT N-terminal domain"/>
    <property type="match status" value="1"/>
</dbReference>
<sequence length="416" mass="46481">MLSISKFECLCDELVNISAAKLKAGKKYQISMSLKHRTGTHKSFGVFKADSRGKIDLRKQAPTSGTYSVIDPMGLFHSIIPSEDVRLGATVWATPPDPFIYTICLLDEDDKLISKLTHIRHWKHPLVRREEIDNEALTGTLFLPPGVGPFPTIIDFAGTGGGIREHRGALLASYGFATLSLAFFAYKSLPKELEEVDINYFLKAIDWLSKQSFVSSIGIQANSFGGVVLSLIADRSDKLSAYCIINSLHYMDPNAKITENGQPLPTGILPSEIEYDFKDNALIYRTTLEKMEVPKEAEHQFSKCKKGTRFRLVASIDDLSTTAEASARAFEKKIKEMGHYVEVDIVPGGHLMEPPTLPNMPYVFSGFTKTYQHYGCDDAYTHCKSQELVWERSKEFFFKSLGKPKPLPPIGVKNKL</sequence>
<evidence type="ECO:0000256" key="1">
    <source>
        <dbReference type="ARBA" id="ARBA00006538"/>
    </source>
</evidence>
<protein>
    <submittedName>
        <fullName evidence="6">Uncharacterized protein</fullName>
    </submittedName>
</protein>
<accession>A0AAF3EGC5</accession>
<keyword evidence="5" id="KW-1185">Reference proteome</keyword>
<evidence type="ECO:0000259" key="4">
    <source>
        <dbReference type="Pfam" id="PF08840"/>
    </source>
</evidence>
<name>A0AAF3EGC5_9BILA</name>
<evidence type="ECO:0000259" key="3">
    <source>
        <dbReference type="Pfam" id="PF04775"/>
    </source>
</evidence>
<dbReference type="InterPro" id="IPR006862">
    <property type="entry name" value="Thio_Ohase/aa_AcTrfase"/>
</dbReference>
<feature type="domain" description="Acyl-CoA thioester hydrolase/bile acid-CoA amino acid N-acetyltransferase" evidence="3">
    <location>
        <begin position="12"/>
        <end position="133"/>
    </location>
</feature>
<dbReference type="PANTHER" id="PTHR10824">
    <property type="entry name" value="ACYL-COENZYME A THIOESTERASE-RELATED"/>
    <property type="match status" value="1"/>
</dbReference>
<dbReference type="WBParaSite" id="MBELARI_LOCUS13048">
    <property type="protein sequence ID" value="MBELARI_LOCUS13048"/>
    <property type="gene ID" value="MBELARI_LOCUS13048"/>
</dbReference>
<dbReference type="GO" id="GO:0047617">
    <property type="term" value="F:fatty acyl-CoA hydrolase activity"/>
    <property type="evidence" value="ECO:0007669"/>
    <property type="project" value="TreeGrafter"/>
</dbReference>
<evidence type="ECO:0000313" key="6">
    <source>
        <dbReference type="WBParaSite" id="MBELARI_LOCUS13048"/>
    </source>
</evidence>
<dbReference type="AlphaFoldDB" id="A0AAF3EGC5"/>
<evidence type="ECO:0000313" key="5">
    <source>
        <dbReference type="Proteomes" id="UP000887575"/>
    </source>
</evidence>
<dbReference type="SUPFAM" id="SSF53474">
    <property type="entry name" value="alpha/beta-Hydrolases"/>
    <property type="match status" value="1"/>
</dbReference>
<dbReference type="Pfam" id="PF08840">
    <property type="entry name" value="BAAT_C"/>
    <property type="match status" value="1"/>
</dbReference>
<dbReference type="Proteomes" id="UP000887575">
    <property type="component" value="Unassembled WGS sequence"/>
</dbReference>
<dbReference type="PIRSF" id="PIRSF016521">
    <property type="entry name" value="Acyl-CoA_hydro"/>
    <property type="match status" value="1"/>
</dbReference>
<dbReference type="InterPro" id="IPR029058">
    <property type="entry name" value="AB_hydrolase_fold"/>
</dbReference>
<dbReference type="Gene3D" id="3.40.50.1820">
    <property type="entry name" value="alpha/beta hydrolase"/>
    <property type="match status" value="1"/>
</dbReference>
<feature type="active site" description="Charge relay system" evidence="2">
    <location>
        <position position="318"/>
    </location>
</feature>
<dbReference type="InterPro" id="IPR016662">
    <property type="entry name" value="Acyl-CoA_thioEstase_long-chain"/>
</dbReference>
<dbReference type="GO" id="GO:0006631">
    <property type="term" value="P:fatty acid metabolic process"/>
    <property type="evidence" value="ECO:0007669"/>
    <property type="project" value="TreeGrafter"/>
</dbReference>
<proteinExistence type="inferred from homology"/>
<feature type="active site" description="Charge relay system" evidence="2">
    <location>
        <position position="223"/>
    </location>
</feature>
<evidence type="ECO:0000256" key="2">
    <source>
        <dbReference type="PIRSR" id="PIRSR016521-1"/>
    </source>
</evidence>
<dbReference type="InterPro" id="IPR014940">
    <property type="entry name" value="BAAT_C"/>
</dbReference>
<organism evidence="5 6">
    <name type="scientific">Mesorhabditis belari</name>
    <dbReference type="NCBI Taxonomy" id="2138241"/>
    <lineage>
        <taxon>Eukaryota</taxon>
        <taxon>Metazoa</taxon>
        <taxon>Ecdysozoa</taxon>
        <taxon>Nematoda</taxon>
        <taxon>Chromadorea</taxon>
        <taxon>Rhabditida</taxon>
        <taxon>Rhabditina</taxon>
        <taxon>Rhabditomorpha</taxon>
        <taxon>Rhabditoidea</taxon>
        <taxon>Rhabditidae</taxon>
        <taxon>Mesorhabditinae</taxon>
        <taxon>Mesorhabditis</taxon>
    </lineage>
</organism>
<dbReference type="PANTHER" id="PTHR10824:SF4">
    <property type="entry name" value="ACYL-COENZYME A THIOESTERASE 1-LIKE"/>
    <property type="match status" value="1"/>
</dbReference>
<dbReference type="Pfam" id="PF04775">
    <property type="entry name" value="Bile_Hydr_Trans"/>
    <property type="match status" value="1"/>
</dbReference>
<dbReference type="InterPro" id="IPR042490">
    <property type="entry name" value="Thio_Ohase/BAAT_N"/>
</dbReference>
<comment type="similarity">
    <text evidence="1">Belongs to the C/M/P thioester hydrolase family.</text>
</comment>